<gene>
    <name evidence="1" type="ORF">GCM10011531_24590</name>
</gene>
<evidence type="ECO:0000313" key="1">
    <source>
        <dbReference type="EMBL" id="GFZ91960.1"/>
    </source>
</evidence>
<protein>
    <recommendedName>
        <fullName evidence="3">DUF3179 domain-containing protein</fullName>
    </recommendedName>
</protein>
<organism evidence="1 2">
    <name type="scientific">Aquaticitalea lipolytica</name>
    <dbReference type="NCBI Taxonomy" id="1247562"/>
    <lineage>
        <taxon>Bacteria</taxon>
        <taxon>Pseudomonadati</taxon>
        <taxon>Bacteroidota</taxon>
        <taxon>Flavobacteriia</taxon>
        <taxon>Flavobacteriales</taxon>
        <taxon>Flavobacteriaceae</taxon>
        <taxon>Aquaticitalea</taxon>
    </lineage>
</organism>
<dbReference type="Proteomes" id="UP000598120">
    <property type="component" value="Unassembled WGS sequence"/>
</dbReference>
<dbReference type="InterPro" id="IPR021516">
    <property type="entry name" value="DUF3179"/>
</dbReference>
<dbReference type="RefSeq" id="WP_188606690.1">
    <property type="nucleotide sequence ID" value="NZ_BMIC01000006.1"/>
</dbReference>
<name>A0A8J2TU25_9FLAO</name>
<reference evidence="1 2" key="1">
    <citation type="journal article" date="2014" name="Int. J. Syst. Evol. Microbiol.">
        <title>Complete genome sequence of Corynebacterium casei LMG S-19264T (=DSM 44701T), isolated from a smear-ripened cheese.</title>
        <authorList>
            <consortium name="US DOE Joint Genome Institute (JGI-PGF)"/>
            <person name="Walter F."/>
            <person name="Albersmeier A."/>
            <person name="Kalinowski J."/>
            <person name="Ruckert C."/>
        </authorList>
    </citation>
    <scope>NUCLEOTIDE SEQUENCE [LARGE SCALE GENOMIC DNA]</scope>
    <source>
        <strain evidence="1 2">CGMCC 1.15295</strain>
    </source>
</reference>
<dbReference type="AlphaFoldDB" id="A0A8J2TU25"/>
<accession>A0A8J2TU25</accession>
<dbReference type="EMBL" id="BMIC01000006">
    <property type="protein sequence ID" value="GFZ91960.1"/>
    <property type="molecule type" value="Genomic_DNA"/>
</dbReference>
<comment type="caution">
    <text evidence="1">The sequence shown here is derived from an EMBL/GenBank/DDBJ whole genome shotgun (WGS) entry which is preliminary data.</text>
</comment>
<sequence>MKTVYLVLCLILFNCAKDSNNLNTNQDSATSVWCVAESDIGGGISFFPYIDNPTFNSVPSIEALNYLNDNSKLALLKINNQVYVFPYDYTNYYEVINLNFENDFLALTYCPLTQSAICFDRSISNNTIVNLKASGYLYKNNLVPMDIETNSYWSQMSTNIVRGDDKDIELKTYNIVETAWSIVKNHFPNALVFNHENINNCGNCNNSNTPLNFNNKYGIINEHVLNDTVHLFDFNTFLNFVNTEYATINNKNTIIVGSKNKVFINSFYIPTGFSFTALDESEFPLILSDNYGNKWDLFGFAIEGPNTGQKLNSPKSYFAAQWAWDDFFENQNNYN</sequence>
<evidence type="ECO:0000313" key="2">
    <source>
        <dbReference type="Proteomes" id="UP000598120"/>
    </source>
</evidence>
<proteinExistence type="predicted"/>
<keyword evidence="2" id="KW-1185">Reference proteome</keyword>
<dbReference type="Pfam" id="PF11376">
    <property type="entry name" value="DUF3179"/>
    <property type="match status" value="1"/>
</dbReference>
<evidence type="ECO:0008006" key="3">
    <source>
        <dbReference type="Google" id="ProtNLM"/>
    </source>
</evidence>